<dbReference type="SUPFAM" id="SSF46894">
    <property type="entry name" value="C-terminal effector domain of the bipartite response regulators"/>
    <property type="match status" value="1"/>
</dbReference>
<dbReference type="SMART" id="SM00421">
    <property type="entry name" value="HTH_LUXR"/>
    <property type="match status" value="1"/>
</dbReference>
<dbReference type="InterPro" id="IPR016032">
    <property type="entry name" value="Sig_transdc_resp-reg_C-effctor"/>
</dbReference>
<dbReference type="Pfam" id="PF13191">
    <property type="entry name" value="AAA_16"/>
    <property type="match status" value="1"/>
</dbReference>
<gene>
    <name evidence="4" type="ORF">SAMN05443637_10481</name>
</gene>
<evidence type="ECO:0000313" key="4">
    <source>
        <dbReference type="EMBL" id="SHK25205.1"/>
    </source>
</evidence>
<dbReference type="OrthoDB" id="3543649at2"/>
<organism evidence="4 5">
    <name type="scientific">Pseudonocardia thermophila</name>
    <dbReference type="NCBI Taxonomy" id="1848"/>
    <lineage>
        <taxon>Bacteria</taxon>
        <taxon>Bacillati</taxon>
        <taxon>Actinomycetota</taxon>
        <taxon>Actinomycetes</taxon>
        <taxon>Pseudonocardiales</taxon>
        <taxon>Pseudonocardiaceae</taxon>
        <taxon>Pseudonocardia</taxon>
    </lineage>
</organism>
<dbReference type="EMBL" id="FRAP01000004">
    <property type="protein sequence ID" value="SHK25205.1"/>
    <property type="molecule type" value="Genomic_DNA"/>
</dbReference>
<dbReference type="STRING" id="1848.SAMN05443637_10481"/>
<name>A0A1M6QY98_PSETH</name>
<accession>A0A1M6QY98</accession>
<dbReference type="CDD" id="cd06170">
    <property type="entry name" value="LuxR_C_like"/>
    <property type="match status" value="1"/>
</dbReference>
<dbReference type="Proteomes" id="UP000184363">
    <property type="component" value="Unassembled WGS sequence"/>
</dbReference>
<dbReference type="InterPro" id="IPR041664">
    <property type="entry name" value="AAA_16"/>
</dbReference>
<feature type="domain" description="HTH luxR-type" evidence="3">
    <location>
        <begin position="867"/>
        <end position="932"/>
    </location>
</feature>
<dbReference type="PANTHER" id="PTHR16305">
    <property type="entry name" value="TESTICULAR SOLUBLE ADENYLYL CYCLASE"/>
    <property type="match status" value="1"/>
</dbReference>
<proteinExistence type="predicted"/>
<dbReference type="GO" id="GO:0003677">
    <property type="term" value="F:DNA binding"/>
    <property type="evidence" value="ECO:0007669"/>
    <property type="project" value="InterPro"/>
</dbReference>
<dbReference type="PANTHER" id="PTHR16305:SF35">
    <property type="entry name" value="TRANSCRIPTIONAL ACTIVATOR DOMAIN"/>
    <property type="match status" value="1"/>
</dbReference>
<dbReference type="SUPFAM" id="SSF52540">
    <property type="entry name" value="P-loop containing nucleoside triphosphate hydrolases"/>
    <property type="match status" value="1"/>
</dbReference>
<keyword evidence="2" id="KW-0067">ATP-binding</keyword>
<evidence type="ECO:0000256" key="2">
    <source>
        <dbReference type="ARBA" id="ARBA00022840"/>
    </source>
</evidence>
<evidence type="ECO:0000259" key="3">
    <source>
        <dbReference type="PROSITE" id="PS50043"/>
    </source>
</evidence>
<dbReference type="PRINTS" id="PR00038">
    <property type="entry name" value="HTHLUXR"/>
</dbReference>
<sequence>MTAPDGRLFGRDRELAVVRSELERARAGSGGLLLVSGPPGIGKTRLVEELVDRAGDVALAWGAAVDADGMPMLWPWTRAAAALPEVRAALATDVAPVTAGPADAAAAAFAADTGVLDALAAQARAAPPLLVVLEDLHWADAATVRLLERLATEVRRLPVLAVATHRPVDAGPFADALPRLLARSTTVPVTLGPLTAADAAALLSHAVTDADPAAVREAIDRAGGSPLVLWTLTRIAADQLRGRASWDGPLGGAAELGGLVAAALHAAGPATADAVAALSVLGGPADAETLTGLLGAPTPAAATELLAPAVALGLVTMPGATAAFSHALVRDAVYATIPPQRRLDLHRTVAELLEPGAVGRGDRAGTVARHWVRAGEPARAVPWAVRAADDARAGGGYAEAEDYLQLALDARAPEAGADEAELLLDLARVQALAGRPEESVRTSLRAAAVGERSGRPDVVARAAVTVQGYGHPGVNRAVAALCRRALTAPLDPALAARVAAALSCALAEVGDIAEAEEHARQAMAAAVEAGDRAVELDAILAAAMVAQDPRLGIDRAVLGRRSVELAAATGRPLAVLWGHLWLCDAAIQAGDLTAGDEHIAAVGAVAEQTGLPVARWHHLRHRAAVAAMTGNFELARRLSAEARTLTADWNDQSAEGTYLGHAVFLALLRGDPAELPPGWRRLLDDVAGQPFVGRAGMAVALLLDGDTDHARALCAPLVEQLDRTRDMRTLPALDYLCELAIGLRDAAAARRLRAVIDEVFPELVVFGTGTVLYSGAFARTRAELALVCGDTATAAAQFAEAARVNTAIGARPYLARTRDGLARVAHATGDLTGAARHARAAAAAARALDLPGLLRDATALLDRVTAEAAVADPFTPREREIAELVGRARSNRAIAAELVLSERTVESHVRNILMKTGTTSRKEFIRWMLTRGQLVRDPDSGG</sequence>
<dbReference type="RefSeq" id="WP_073456023.1">
    <property type="nucleotide sequence ID" value="NZ_CALGVN010000029.1"/>
</dbReference>
<dbReference type="GO" id="GO:0005524">
    <property type="term" value="F:ATP binding"/>
    <property type="evidence" value="ECO:0007669"/>
    <property type="project" value="UniProtKB-KW"/>
</dbReference>
<dbReference type="Gene3D" id="1.10.10.10">
    <property type="entry name" value="Winged helix-like DNA-binding domain superfamily/Winged helix DNA-binding domain"/>
    <property type="match status" value="1"/>
</dbReference>
<dbReference type="AlphaFoldDB" id="A0A1M6QY98"/>
<dbReference type="Pfam" id="PF00196">
    <property type="entry name" value="GerE"/>
    <property type="match status" value="1"/>
</dbReference>
<dbReference type="InterPro" id="IPR000792">
    <property type="entry name" value="Tscrpt_reg_LuxR_C"/>
</dbReference>
<dbReference type="GO" id="GO:0006355">
    <property type="term" value="P:regulation of DNA-templated transcription"/>
    <property type="evidence" value="ECO:0007669"/>
    <property type="project" value="InterPro"/>
</dbReference>
<dbReference type="InterPro" id="IPR027417">
    <property type="entry name" value="P-loop_NTPase"/>
</dbReference>
<dbReference type="PROSITE" id="PS50043">
    <property type="entry name" value="HTH_LUXR_2"/>
    <property type="match status" value="1"/>
</dbReference>
<evidence type="ECO:0000256" key="1">
    <source>
        <dbReference type="ARBA" id="ARBA00022741"/>
    </source>
</evidence>
<dbReference type="GO" id="GO:0004016">
    <property type="term" value="F:adenylate cyclase activity"/>
    <property type="evidence" value="ECO:0007669"/>
    <property type="project" value="TreeGrafter"/>
</dbReference>
<dbReference type="GO" id="GO:0005737">
    <property type="term" value="C:cytoplasm"/>
    <property type="evidence" value="ECO:0007669"/>
    <property type="project" value="TreeGrafter"/>
</dbReference>
<keyword evidence="1" id="KW-0547">Nucleotide-binding</keyword>
<evidence type="ECO:0000313" key="5">
    <source>
        <dbReference type="Proteomes" id="UP000184363"/>
    </source>
</evidence>
<dbReference type="InterPro" id="IPR036388">
    <property type="entry name" value="WH-like_DNA-bd_sf"/>
</dbReference>
<protein>
    <submittedName>
        <fullName evidence="4">Regulatory protein, luxR family</fullName>
    </submittedName>
</protein>
<keyword evidence="5" id="KW-1185">Reference proteome</keyword>
<reference evidence="4 5" key="1">
    <citation type="submission" date="2016-11" db="EMBL/GenBank/DDBJ databases">
        <authorList>
            <person name="Jaros S."/>
            <person name="Januszkiewicz K."/>
            <person name="Wedrychowicz H."/>
        </authorList>
    </citation>
    <scope>NUCLEOTIDE SEQUENCE [LARGE SCALE GENOMIC DNA]</scope>
    <source>
        <strain evidence="4 5">DSM 43832</strain>
    </source>
</reference>